<evidence type="ECO:0000256" key="1">
    <source>
        <dbReference type="ARBA" id="ARBA00006336"/>
    </source>
</evidence>
<dbReference type="InterPro" id="IPR050993">
    <property type="entry name" value="Isochorismatase_domain"/>
</dbReference>
<dbReference type="InterPro" id="IPR036380">
    <property type="entry name" value="Isochorismatase-like_sf"/>
</dbReference>
<comment type="similarity">
    <text evidence="1">Belongs to the isochorismatase family.</text>
</comment>
<feature type="domain" description="Isochorismatase-like" evidence="3">
    <location>
        <begin position="16"/>
        <end position="167"/>
    </location>
</feature>
<dbReference type="GeneID" id="106664585"/>
<sequence length="200" mass="22059">MSSTVVNFGLLPPKRTVFLLCDIQDKYRPEAVYFNEIVESASKLCQAAKILDIPLLVTEQKLETMGKTVSELDISHAEGVYEKTKLSMLTPAVTEKLDSLCKGNVLCVVLFGLETHITIEQSAAELRALGLQVHVVADSCTSRTQEDRLLALKRLQQIGCFITTTESVLFKCLADQENPNFTKIQSLLRSPISPTGLTSL</sequence>
<dbReference type="OMA" id="QHACANI"/>
<dbReference type="EnsemblMetazoa" id="XM_014390455.2">
    <property type="protein sequence ID" value="XP_014245941.1"/>
    <property type="gene ID" value="LOC106664585"/>
</dbReference>
<dbReference type="RefSeq" id="XP_014245941.1">
    <property type="nucleotide sequence ID" value="XM_014390455.2"/>
</dbReference>
<dbReference type="RefSeq" id="XP_014245940.1">
    <property type="nucleotide sequence ID" value="XM_014390454.2"/>
</dbReference>
<evidence type="ECO:0000313" key="4">
    <source>
        <dbReference type="EnsemblMetazoa" id="XP_014245941.1"/>
    </source>
</evidence>
<dbReference type="Gene3D" id="3.40.50.850">
    <property type="entry name" value="Isochorismatase-like"/>
    <property type="match status" value="1"/>
</dbReference>
<dbReference type="SUPFAM" id="SSF52499">
    <property type="entry name" value="Isochorismatase-like hydrolases"/>
    <property type="match status" value="1"/>
</dbReference>
<proteinExistence type="inferred from homology"/>
<accession>A0A8I6RI80</accession>
<dbReference type="OrthoDB" id="269496at2759"/>
<dbReference type="EnsemblMetazoa" id="XM_014390454.2">
    <property type="protein sequence ID" value="XP_014245940.1"/>
    <property type="gene ID" value="LOC106664585"/>
</dbReference>
<dbReference type="PANTHER" id="PTHR14119:SF17">
    <property type="entry name" value="ISOCHORISMATASE DOMAIN-CONTAINING PROTEIN 1"/>
    <property type="match status" value="1"/>
</dbReference>
<protein>
    <recommendedName>
        <fullName evidence="2">Isochorismatase domain-containing protein 1</fullName>
    </recommendedName>
</protein>
<dbReference type="KEGG" id="clec:106664585"/>
<keyword evidence="5" id="KW-1185">Reference proteome</keyword>
<organism evidence="4 5">
    <name type="scientific">Cimex lectularius</name>
    <name type="common">Bed bug</name>
    <name type="synonym">Acanthia lectularia</name>
    <dbReference type="NCBI Taxonomy" id="79782"/>
    <lineage>
        <taxon>Eukaryota</taxon>
        <taxon>Metazoa</taxon>
        <taxon>Ecdysozoa</taxon>
        <taxon>Arthropoda</taxon>
        <taxon>Hexapoda</taxon>
        <taxon>Insecta</taxon>
        <taxon>Pterygota</taxon>
        <taxon>Neoptera</taxon>
        <taxon>Paraneoptera</taxon>
        <taxon>Hemiptera</taxon>
        <taxon>Heteroptera</taxon>
        <taxon>Panheteroptera</taxon>
        <taxon>Cimicomorpha</taxon>
        <taxon>Cimicidae</taxon>
        <taxon>Cimex</taxon>
    </lineage>
</organism>
<evidence type="ECO:0000259" key="3">
    <source>
        <dbReference type="Pfam" id="PF00857"/>
    </source>
</evidence>
<dbReference type="AlphaFoldDB" id="A0A8I6RI80"/>
<dbReference type="PANTHER" id="PTHR14119">
    <property type="entry name" value="HYDROLASE"/>
    <property type="match status" value="1"/>
</dbReference>
<reference evidence="4" key="1">
    <citation type="submission" date="2022-01" db="UniProtKB">
        <authorList>
            <consortium name="EnsemblMetazoa"/>
        </authorList>
    </citation>
    <scope>IDENTIFICATION</scope>
</reference>
<evidence type="ECO:0000256" key="2">
    <source>
        <dbReference type="ARBA" id="ARBA00040688"/>
    </source>
</evidence>
<evidence type="ECO:0000313" key="5">
    <source>
        <dbReference type="Proteomes" id="UP000494040"/>
    </source>
</evidence>
<dbReference type="Proteomes" id="UP000494040">
    <property type="component" value="Unassembled WGS sequence"/>
</dbReference>
<name>A0A8I6RI80_CIMLE</name>
<dbReference type="Pfam" id="PF00857">
    <property type="entry name" value="Isochorismatase"/>
    <property type="match status" value="1"/>
</dbReference>
<dbReference type="InterPro" id="IPR000868">
    <property type="entry name" value="Isochorismatase-like_dom"/>
</dbReference>